<feature type="coiled-coil region" evidence="1">
    <location>
        <begin position="434"/>
        <end position="461"/>
    </location>
</feature>
<dbReference type="GeneID" id="98063656"/>
<evidence type="ECO:0000259" key="2">
    <source>
        <dbReference type="PROSITE" id="PS51736"/>
    </source>
</evidence>
<evidence type="ECO:0000313" key="5">
    <source>
        <dbReference type="Proteomes" id="UP000235589"/>
    </source>
</evidence>
<dbReference type="EMBL" id="CP020991">
    <property type="protein sequence ID" value="AUO20430.1"/>
    <property type="molecule type" value="Genomic_DNA"/>
</dbReference>
<dbReference type="Proteomes" id="UP000235589">
    <property type="component" value="Chromosome"/>
</dbReference>
<accession>A0A2K9P5D1</accession>
<dbReference type="InterPro" id="IPR006119">
    <property type="entry name" value="Resolv_N"/>
</dbReference>
<sequence length="533" mass="61242">MNGEYCIYLRKSRSDENNPNVSMEETLARHEKTLLTLSKQMNLNITKIYREVVSGDTIASRPVVQELLADVESGIWSGVLVMEVERLARGDTIDQGIISQTFKYSDTKIITPIKTYNPNDEYDEEYFEFGLFMSRREYKVINRRLQRGREASVKEGNYLGSVPPYGYKRVPNQDGKGYTLEINKDEAETVKLIYEMYTNGIPNDIGVCERIGISKIAKKLSQMGINPRKSKTWSIATIKDILKNPVYIGKTRWGNRKAIKKIVNGKKITMRPRAKDFILEDGKHPAIITEDVFNTAQYYMSKNPAKPIGENRKITNPLAGLVVCSKCNHKMIARPYSNNTPTSLLCTTLGCQTVGTALHYVEDRIIEALYNWLNKYTLNIKPCNTIQNSSYEKLMLNNLNAIQDEIITLNKQMDSLYDFLEQGVYTTEIFIERSKKISDKMSELKENEDNIKNELSKSKKQTAINKDFIPKLKNILDTYYEISDPEIKNQMLKEVVEKVVYTKEKRGTKKTPDKFEITIYPKLPNTQILSLPK</sequence>
<dbReference type="PROSITE" id="PS51737">
    <property type="entry name" value="RECOMBINASE_DNA_BIND"/>
    <property type="match status" value="1"/>
</dbReference>
<protein>
    <submittedName>
        <fullName evidence="4">Serine recombinase</fullName>
    </submittedName>
</protein>
<dbReference type="AlphaFoldDB" id="A0A2K9P5D1"/>
<dbReference type="Gene3D" id="3.40.50.1390">
    <property type="entry name" value="Resolvase, N-terminal catalytic domain"/>
    <property type="match status" value="1"/>
</dbReference>
<dbReference type="CDD" id="cd00338">
    <property type="entry name" value="Ser_Recombinase"/>
    <property type="match status" value="1"/>
</dbReference>
<dbReference type="InterPro" id="IPR038109">
    <property type="entry name" value="DNA_bind_recomb_sf"/>
</dbReference>
<evidence type="ECO:0000313" key="4">
    <source>
        <dbReference type="EMBL" id="AUO20430.1"/>
    </source>
</evidence>
<evidence type="ECO:0000256" key="1">
    <source>
        <dbReference type="SAM" id="Coils"/>
    </source>
</evidence>
<gene>
    <name evidence="4" type="ORF">B9O19_02290</name>
</gene>
<dbReference type="SMART" id="SM00857">
    <property type="entry name" value="Resolvase"/>
    <property type="match status" value="1"/>
</dbReference>
<feature type="domain" description="Recombinase" evidence="3">
    <location>
        <begin position="164"/>
        <end position="307"/>
    </location>
</feature>
<dbReference type="PANTHER" id="PTHR30461:SF23">
    <property type="entry name" value="DNA RECOMBINASE-RELATED"/>
    <property type="match status" value="1"/>
</dbReference>
<keyword evidence="5" id="KW-1185">Reference proteome</keyword>
<evidence type="ECO:0000259" key="3">
    <source>
        <dbReference type="PROSITE" id="PS51737"/>
    </source>
</evidence>
<dbReference type="InterPro" id="IPR036162">
    <property type="entry name" value="Resolvase-like_N_sf"/>
</dbReference>
<organism evidence="4 5">
    <name type="scientific">Monoglobus pectinilyticus</name>
    <dbReference type="NCBI Taxonomy" id="1981510"/>
    <lineage>
        <taxon>Bacteria</taxon>
        <taxon>Bacillati</taxon>
        <taxon>Bacillota</taxon>
        <taxon>Clostridia</taxon>
        <taxon>Monoglobales</taxon>
        <taxon>Monoglobaceae</taxon>
        <taxon>Monoglobus</taxon>
    </lineage>
</organism>
<dbReference type="PANTHER" id="PTHR30461">
    <property type="entry name" value="DNA-INVERTASE FROM LAMBDOID PROPHAGE"/>
    <property type="match status" value="1"/>
</dbReference>
<dbReference type="KEGG" id="mpec:B9O19_02290"/>
<dbReference type="Pfam" id="PF00239">
    <property type="entry name" value="Resolvase"/>
    <property type="match status" value="1"/>
</dbReference>
<dbReference type="GO" id="GO:0000150">
    <property type="term" value="F:DNA strand exchange activity"/>
    <property type="evidence" value="ECO:0007669"/>
    <property type="project" value="InterPro"/>
</dbReference>
<dbReference type="RefSeq" id="WP_102366545.1">
    <property type="nucleotide sequence ID" value="NZ_CP020991.1"/>
</dbReference>
<dbReference type="SUPFAM" id="SSF53041">
    <property type="entry name" value="Resolvase-like"/>
    <property type="match status" value="1"/>
</dbReference>
<reference evidence="4 5" key="1">
    <citation type="submission" date="2017-04" db="EMBL/GenBank/DDBJ databases">
        <title>Monoglobus pectinilyticus 14 draft genome.</title>
        <authorList>
            <person name="Kim C."/>
            <person name="Rosendale D.I."/>
            <person name="Kelly W.J."/>
            <person name="Tannock G.W."/>
            <person name="Patchett M.L."/>
            <person name="Jordens J.Z."/>
        </authorList>
    </citation>
    <scope>NUCLEOTIDE SEQUENCE [LARGE SCALE GENOMIC DNA]</scope>
    <source>
        <strain evidence="4 5">14</strain>
    </source>
</reference>
<proteinExistence type="predicted"/>
<dbReference type="PROSITE" id="PS51736">
    <property type="entry name" value="RECOMBINASES_3"/>
    <property type="match status" value="1"/>
</dbReference>
<dbReference type="InterPro" id="IPR011109">
    <property type="entry name" value="DNA_bind_recombinase_dom"/>
</dbReference>
<dbReference type="Gene3D" id="3.90.1750.20">
    <property type="entry name" value="Putative Large Serine Recombinase, Chain B, Domain 2"/>
    <property type="match status" value="1"/>
</dbReference>
<feature type="domain" description="Resolvase/invertase-type recombinase catalytic" evidence="2">
    <location>
        <begin position="4"/>
        <end position="156"/>
    </location>
</feature>
<keyword evidence="1" id="KW-0175">Coiled coil</keyword>
<name>A0A2K9P5D1_9FIRM</name>
<dbReference type="GO" id="GO:0003677">
    <property type="term" value="F:DNA binding"/>
    <property type="evidence" value="ECO:0007669"/>
    <property type="project" value="InterPro"/>
</dbReference>
<dbReference type="InterPro" id="IPR050639">
    <property type="entry name" value="SSR_resolvase"/>
</dbReference>
<dbReference type="OrthoDB" id="65783at2"/>
<dbReference type="Pfam" id="PF07508">
    <property type="entry name" value="Recombinase"/>
    <property type="match status" value="1"/>
</dbReference>